<dbReference type="EMBL" id="JALLKP010000127">
    <property type="protein sequence ID" value="KAK2194422.1"/>
    <property type="molecule type" value="Genomic_DNA"/>
</dbReference>
<evidence type="ECO:0000313" key="1">
    <source>
        <dbReference type="EMBL" id="KAK2194422.1"/>
    </source>
</evidence>
<evidence type="ECO:0000313" key="3">
    <source>
        <dbReference type="Proteomes" id="UP001214638"/>
    </source>
</evidence>
<accession>A0AAD9PGJ5</accession>
<dbReference type="AlphaFoldDB" id="A0AAD9PGJ5"/>
<proteinExistence type="predicted"/>
<protein>
    <submittedName>
        <fullName evidence="1">Uncharacterized protein</fullName>
    </submittedName>
</protein>
<reference evidence="1" key="1">
    <citation type="journal article" date="2023" name="Nat. Microbiol.">
        <title>Babesia duncani multi-omics identifies virulence factors and drug targets.</title>
        <authorList>
            <person name="Singh P."/>
            <person name="Lonardi S."/>
            <person name="Liang Q."/>
            <person name="Vydyam P."/>
            <person name="Khabirova E."/>
            <person name="Fang T."/>
            <person name="Gihaz S."/>
            <person name="Thekkiniath J."/>
            <person name="Munshi M."/>
            <person name="Abel S."/>
            <person name="Ciampossin L."/>
            <person name="Batugedara G."/>
            <person name="Gupta M."/>
            <person name="Lu X.M."/>
            <person name="Lenz T."/>
            <person name="Chakravarty S."/>
            <person name="Cornillot E."/>
            <person name="Hu Y."/>
            <person name="Ma W."/>
            <person name="Gonzalez L.M."/>
            <person name="Sanchez S."/>
            <person name="Estrada K."/>
            <person name="Sanchez-Flores A."/>
            <person name="Montero E."/>
            <person name="Harb O.S."/>
            <person name="Le Roch K.G."/>
            <person name="Mamoun C.B."/>
        </authorList>
    </citation>
    <scope>NUCLEOTIDE SEQUENCE</scope>
    <source>
        <strain evidence="1">WA1</strain>
    </source>
</reference>
<comment type="caution">
    <text evidence="1">The sequence shown here is derived from an EMBL/GenBank/DDBJ whole genome shotgun (WGS) entry which is preliminary data.</text>
</comment>
<dbReference type="RefSeq" id="XP_067803403.1">
    <property type="nucleotide sequence ID" value="XM_067946839.1"/>
</dbReference>
<evidence type="ECO:0000313" key="2">
    <source>
        <dbReference type="EMBL" id="KAK2196561.1"/>
    </source>
</evidence>
<dbReference type="GeneID" id="94336106"/>
<sequence>MAATNIFKSLRLEDEIRSLLNSDPSSDDFIYAGSRNLLLASRGFSRDAHSLPSGTDERLKDLYPYLQELRQECNALSQNELERMANDLHVACKVPDVEYSPINYGSSYITPGYGYNKGISDSGRKYSQSKSYVIPQSVDYEFSSTRYPKGLFSDTNKSREPTSVKLGAFADDIIMNVDDFNLDEFTTAFQPGNEYRTEYTSVETPIGVDRASKRNEVSLSPFTWNKTGLSAPKMDNVTRASSPYRPSTRSMDAYSKFDFGNANKGICDDSLVRAGFSPTDTLKQRSPIHSIVNDSEYSYGRRVDKTPSRPFYEDSI</sequence>
<dbReference type="Proteomes" id="UP001214638">
    <property type="component" value="Unassembled WGS sequence"/>
</dbReference>
<dbReference type="KEGG" id="bdw:94336106"/>
<gene>
    <name evidence="2" type="ORF">BdWA1_001808</name>
    <name evidence="1" type="ORF">BdWA1_004107</name>
</gene>
<dbReference type="EMBL" id="JALLKP010000002">
    <property type="protein sequence ID" value="KAK2196561.1"/>
    <property type="molecule type" value="Genomic_DNA"/>
</dbReference>
<keyword evidence="3" id="KW-1185">Reference proteome</keyword>
<name>A0AAD9PGJ5_9APIC</name>
<organism evidence="1 3">
    <name type="scientific">Babesia duncani</name>
    <dbReference type="NCBI Taxonomy" id="323732"/>
    <lineage>
        <taxon>Eukaryota</taxon>
        <taxon>Sar</taxon>
        <taxon>Alveolata</taxon>
        <taxon>Apicomplexa</taxon>
        <taxon>Aconoidasida</taxon>
        <taxon>Piroplasmida</taxon>
        <taxon>Babesiidae</taxon>
        <taxon>Babesia</taxon>
    </lineage>
</organism>